<dbReference type="EMBL" id="LVYD01000076">
    <property type="protein sequence ID" value="OQP59600.1"/>
    <property type="molecule type" value="Genomic_DNA"/>
</dbReference>
<dbReference type="Proteomes" id="UP000192796">
    <property type="component" value="Unassembled WGS sequence"/>
</dbReference>
<gene>
    <name evidence="1" type="ORF">A3860_37050</name>
</gene>
<name>A0A1V9FMN4_9BACT</name>
<evidence type="ECO:0000313" key="2">
    <source>
        <dbReference type="Proteomes" id="UP000192796"/>
    </source>
</evidence>
<evidence type="ECO:0000313" key="1">
    <source>
        <dbReference type="EMBL" id="OQP59600.1"/>
    </source>
</evidence>
<organism evidence="1 2">
    <name type="scientific">Niastella vici</name>
    <dbReference type="NCBI Taxonomy" id="1703345"/>
    <lineage>
        <taxon>Bacteria</taxon>
        <taxon>Pseudomonadati</taxon>
        <taxon>Bacteroidota</taxon>
        <taxon>Chitinophagia</taxon>
        <taxon>Chitinophagales</taxon>
        <taxon>Chitinophagaceae</taxon>
        <taxon>Niastella</taxon>
    </lineage>
</organism>
<sequence>MLNLKAFLWFEIFPQVEYRFNLMFGYQVVGGFEVYQDEILLPNGICQIMKKPCFIQFSYNKPFFPLNSSSLLLTSS</sequence>
<protein>
    <submittedName>
        <fullName evidence="1">Uncharacterized protein</fullName>
    </submittedName>
</protein>
<reference evidence="1 2" key="1">
    <citation type="submission" date="2016-03" db="EMBL/GenBank/DDBJ databases">
        <title>Niastella vici sp. nov., isolated from farmland soil.</title>
        <authorList>
            <person name="Chen L."/>
            <person name="Wang D."/>
            <person name="Yang S."/>
            <person name="Wang G."/>
        </authorList>
    </citation>
    <scope>NUCLEOTIDE SEQUENCE [LARGE SCALE GENOMIC DNA]</scope>
    <source>
        <strain evidence="1 2">DJ57</strain>
    </source>
</reference>
<accession>A0A1V9FMN4</accession>
<comment type="caution">
    <text evidence="1">The sequence shown here is derived from an EMBL/GenBank/DDBJ whole genome shotgun (WGS) entry which is preliminary data.</text>
</comment>
<proteinExistence type="predicted"/>
<dbReference type="AlphaFoldDB" id="A0A1V9FMN4"/>
<keyword evidence="2" id="KW-1185">Reference proteome</keyword>